<dbReference type="Proteomes" id="UP001620645">
    <property type="component" value="Unassembled WGS sequence"/>
</dbReference>
<organism evidence="1 2">
    <name type="scientific">Heterodera schachtii</name>
    <name type="common">Sugarbeet cyst nematode worm</name>
    <name type="synonym">Tylenchus schachtii</name>
    <dbReference type="NCBI Taxonomy" id="97005"/>
    <lineage>
        <taxon>Eukaryota</taxon>
        <taxon>Metazoa</taxon>
        <taxon>Ecdysozoa</taxon>
        <taxon>Nematoda</taxon>
        <taxon>Chromadorea</taxon>
        <taxon>Rhabditida</taxon>
        <taxon>Tylenchina</taxon>
        <taxon>Tylenchomorpha</taxon>
        <taxon>Tylenchoidea</taxon>
        <taxon>Heteroderidae</taxon>
        <taxon>Heteroderinae</taxon>
        <taxon>Heterodera</taxon>
    </lineage>
</organism>
<dbReference type="AlphaFoldDB" id="A0ABD2IYH0"/>
<keyword evidence="2" id="KW-1185">Reference proteome</keyword>
<gene>
    <name evidence="1" type="ORF">niasHS_008536</name>
</gene>
<evidence type="ECO:0000313" key="1">
    <source>
        <dbReference type="EMBL" id="KAL3084162.1"/>
    </source>
</evidence>
<sequence length="76" mass="8496">MFKSEIRTPLNAVPLNTMTETQAELGFTAAMNQMANVLDASRPRVELEQRSLDDREEFDAVCVEAGETGKEPENHD</sequence>
<protein>
    <submittedName>
        <fullName evidence="1">Uncharacterized protein</fullName>
    </submittedName>
</protein>
<comment type="caution">
    <text evidence="1">The sequence shown here is derived from an EMBL/GenBank/DDBJ whole genome shotgun (WGS) entry which is preliminary data.</text>
</comment>
<dbReference type="EMBL" id="JBICCN010000239">
    <property type="protein sequence ID" value="KAL3084162.1"/>
    <property type="molecule type" value="Genomic_DNA"/>
</dbReference>
<accession>A0ABD2IYH0</accession>
<name>A0ABD2IYH0_HETSC</name>
<proteinExistence type="predicted"/>
<evidence type="ECO:0000313" key="2">
    <source>
        <dbReference type="Proteomes" id="UP001620645"/>
    </source>
</evidence>
<reference evidence="1 2" key="1">
    <citation type="submission" date="2024-10" db="EMBL/GenBank/DDBJ databases">
        <authorList>
            <person name="Kim D."/>
        </authorList>
    </citation>
    <scope>NUCLEOTIDE SEQUENCE [LARGE SCALE GENOMIC DNA]</scope>
    <source>
        <strain evidence="1">Taebaek</strain>
    </source>
</reference>